<protein>
    <submittedName>
        <fullName evidence="2">Uncharacterized protein</fullName>
    </submittedName>
</protein>
<dbReference type="EMBL" id="BASE01000075">
    <property type="protein sequence ID" value="GAM15182.1"/>
    <property type="molecule type" value="Genomic_DNA"/>
</dbReference>
<feature type="region of interest" description="Disordered" evidence="1">
    <location>
        <begin position="30"/>
        <end position="58"/>
    </location>
</feature>
<evidence type="ECO:0000313" key="3">
    <source>
        <dbReference type="Proteomes" id="UP000031014"/>
    </source>
</evidence>
<sequence>MNGGYYIEKRKRLDQPRQALEDRPVKSFFDFIGGPNSKSGGDCSTPKSAGGPDREVVL</sequence>
<dbReference type="Proteomes" id="UP000031014">
    <property type="component" value="Unassembled WGS sequence"/>
</dbReference>
<name>A0A0A8X813_MESS1</name>
<evidence type="ECO:0000313" key="2">
    <source>
        <dbReference type="EMBL" id="GAM15182.1"/>
    </source>
</evidence>
<dbReference type="STRING" id="1321606.SAMD00020551_3338"/>
<gene>
    <name evidence="2" type="ORF">SAMD00020551_3338</name>
</gene>
<organism evidence="2 3">
    <name type="scientific">Mesobacillus selenatarsenatis (strain DSM 18680 / JCM 14380 / FERM P-15431 / SF-1)</name>
    <dbReference type="NCBI Taxonomy" id="1321606"/>
    <lineage>
        <taxon>Bacteria</taxon>
        <taxon>Bacillati</taxon>
        <taxon>Bacillota</taxon>
        <taxon>Bacilli</taxon>
        <taxon>Bacillales</taxon>
        <taxon>Bacillaceae</taxon>
        <taxon>Mesobacillus</taxon>
    </lineage>
</organism>
<comment type="caution">
    <text evidence="2">The sequence shown here is derived from an EMBL/GenBank/DDBJ whole genome shotgun (WGS) entry which is preliminary data.</text>
</comment>
<accession>A0A0A8X813</accession>
<reference evidence="2 3" key="1">
    <citation type="submission" date="2013-06" db="EMBL/GenBank/DDBJ databases">
        <title>Whole genome shotgun sequence of Bacillus selenatarsenatis SF-1.</title>
        <authorList>
            <person name="Kuroda M."/>
            <person name="Sei K."/>
            <person name="Yamashita M."/>
            <person name="Ike M."/>
        </authorList>
    </citation>
    <scope>NUCLEOTIDE SEQUENCE [LARGE SCALE GENOMIC DNA]</scope>
    <source>
        <strain evidence="2 3">SF-1</strain>
    </source>
</reference>
<dbReference type="AlphaFoldDB" id="A0A0A8X813"/>
<proteinExistence type="predicted"/>
<keyword evidence="3" id="KW-1185">Reference proteome</keyword>
<evidence type="ECO:0000256" key="1">
    <source>
        <dbReference type="SAM" id="MobiDB-lite"/>
    </source>
</evidence>